<dbReference type="Gene3D" id="3.30.479.30">
    <property type="entry name" value="Band 7 domain"/>
    <property type="match status" value="1"/>
</dbReference>
<keyword evidence="3" id="KW-1133">Transmembrane helix</keyword>
<accession>A0ABU9FAS2</accession>
<evidence type="ECO:0000313" key="5">
    <source>
        <dbReference type="EMBL" id="MEL0553350.1"/>
    </source>
</evidence>
<evidence type="ECO:0000259" key="4">
    <source>
        <dbReference type="SMART" id="SM00244"/>
    </source>
</evidence>
<gene>
    <name evidence="5" type="ORF">QFI96_016755</name>
</gene>
<keyword evidence="6" id="KW-1185">Reference proteome</keyword>
<reference evidence="5 6" key="1">
    <citation type="submission" date="2024-04" db="EMBL/GenBank/DDBJ databases">
        <title>Two novel Raoultella species associated with bleeding cankers of broadleaf hosts, Raoultella scottia sp. nov. and Raoultella lignicola sp. nov.</title>
        <authorList>
            <person name="Brady C.L."/>
        </authorList>
    </citation>
    <scope>NUCLEOTIDE SEQUENCE [LARGE SCALE GENOMIC DNA]</scope>
    <source>
        <strain evidence="5 6">TW_WC1a.1</strain>
    </source>
</reference>
<evidence type="ECO:0000313" key="6">
    <source>
        <dbReference type="Proteomes" id="UP001312893"/>
    </source>
</evidence>
<evidence type="ECO:0000256" key="3">
    <source>
        <dbReference type="SAM" id="Phobius"/>
    </source>
</evidence>
<dbReference type="EMBL" id="JARXNK020000104">
    <property type="protein sequence ID" value="MEL0553350.1"/>
    <property type="molecule type" value="Genomic_DNA"/>
</dbReference>
<feature type="transmembrane region" description="Helical" evidence="3">
    <location>
        <begin position="142"/>
        <end position="159"/>
    </location>
</feature>
<dbReference type="InterPro" id="IPR001107">
    <property type="entry name" value="Band_7"/>
</dbReference>
<protein>
    <submittedName>
        <fullName evidence="5">Protease modulator HflK</fullName>
    </submittedName>
</protein>
<feature type="transmembrane region" description="Helical" evidence="3">
    <location>
        <begin position="283"/>
        <end position="302"/>
    </location>
</feature>
<name>A0ABU9FAS2_9ENTR</name>
<feature type="transmembrane region" description="Helical" evidence="3">
    <location>
        <begin position="180"/>
        <end position="201"/>
    </location>
</feature>
<feature type="transmembrane region" description="Helical" evidence="3">
    <location>
        <begin position="207"/>
        <end position="234"/>
    </location>
</feature>
<dbReference type="GO" id="GO:0008233">
    <property type="term" value="F:peptidase activity"/>
    <property type="evidence" value="ECO:0007669"/>
    <property type="project" value="UniProtKB-KW"/>
</dbReference>
<feature type="transmembrane region" description="Helical" evidence="3">
    <location>
        <begin position="52"/>
        <end position="72"/>
    </location>
</feature>
<dbReference type="SMART" id="SM00244">
    <property type="entry name" value="PHB"/>
    <property type="match status" value="1"/>
</dbReference>
<dbReference type="CDD" id="cd03404">
    <property type="entry name" value="SPFH_HflK"/>
    <property type="match status" value="1"/>
</dbReference>
<keyword evidence="5" id="KW-0378">Hydrolase</keyword>
<dbReference type="InterPro" id="IPR050710">
    <property type="entry name" value="Band7/mec-2_domain"/>
</dbReference>
<dbReference type="SUPFAM" id="SSF117892">
    <property type="entry name" value="Band 7/SPFH domain"/>
    <property type="match status" value="1"/>
</dbReference>
<feature type="domain" description="Band 7" evidence="4">
    <location>
        <begin position="303"/>
        <end position="514"/>
    </location>
</feature>
<dbReference type="RefSeq" id="WP_331851328.1">
    <property type="nucleotide sequence ID" value="NZ_JARXNK020000104.1"/>
</dbReference>
<keyword evidence="3" id="KW-0472">Membrane</keyword>
<proteinExistence type="inferred from homology"/>
<dbReference type="InterPro" id="IPR036013">
    <property type="entry name" value="Band_7/SPFH_dom_sf"/>
</dbReference>
<feature type="transmembrane region" description="Helical" evidence="3">
    <location>
        <begin position="101"/>
        <end position="122"/>
    </location>
</feature>
<comment type="similarity">
    <text evidence="2">Belongs to the band 7/mec-2 family. HflK subfamily.</text>
</comment>
<dbReference type="InterPro" id="IPR010201">
    <property type="entry name" value="HflK"/>
</dbReference>
<dbReference type="GO" id="GO:0006508">
    <property type="term" value="P:proteolysis"/>
    <property type="evidence" value="ECO:0007669"/>
    <property type="project" value="UniProtKB-KW"/>
</dbReference>
<dbReference type="PANTHER" id="PTHR43327:SF10">
    <property type="entry name" value="STOMATIN-LIKE PROTEIN 2, MITOCHONDRIAL"/>
    <property type="match status" value="1"/>
</dbReference>
<evidence type="ECO:0000256" key="2">
    <source>
        <dbReference type="ARBA" id="ARBA00006971"/>
    </source>
</evidence>
<organism evidence="5 6">
    <name type="scientific">Raoultella lignicola</name>
    <dbReference type="NCBI Taxonomy" id="3040939"/>
    <lineage>
        <taxon>Bacteria</taxon>
        <taxon>Pseudomonadati</taxon>
        <taxon>Pseudomonadota</taxon>
        <taxon>Gammaproteobacteria</taxon>
        <taxon>Enterobacterales</taxon>
        <taxon>Enterobacteriaceae</taxon>
        <taxon>Klebsiella/Raoultella group</taxon>
        <taxon>Raoultella</taxon>
    </lineage>
</organism>
<keyword evidence="5" id="KW-0645">Protease</keyword>
<dbReference type="Pfam" id="PF01145">
    <property type="entry name" value="Band_7"/>
    <property type="match status" value="1"/>
</dbReference>
<evidence type="ECO:0000256" key="1">
    <source>
        <dbReference type="ARBA" id="ARBA00004167"/>
    </source>
</evidence>
<feature type="transmembrane region" description="Helical" evidence="3">
    <location>
        <begin position="21"/>
        <end position="40"/>
    </location>
</feature>
<dbReference type="Proteomes" id="UP001312893">
    <property type="component" value="Unassembled WGS sequence"/>
</dbReference>
<dbReference type="PANTHER" id="PTHR43327">
    <property type="entry name" value="STOMATIN-LIKE PROTEIN 2, MITOCHONDRIAL"/>
    <property type="match status" value="1"/>
</dbReference>
<sequence>MVSSHQHLLSGTNIRLRSRLLWCRAVIFILLLFAGASYYFGFPHAQQNVWYIFARPLIAALLLTCAVIENVLRHCPPGLTSQAGEENAAGKRFRFWRSPRVRLWAGHGYQLLLTALCALLAISIVSHNALISAAHPPLKSELIPVSLALLAICFALLVGERMMSLRRIRHWPQQSACTGLLRALLSICLLITIALAVSCFAPTPAGWIVQLASAIVLLIAVEFFLRSLAAMLVIPAQNKARPFLTQSLLAEYYRWPLNPLLLIRKKIMQHFGVDISKIQAFRLMGKIFFPVFCSAALVGWLMSSVNEVSLHQRGVYERFGRPVDVLLPGLHVGLPWPFGRVIAVDYGAIHELQLNEKPSASSLATPAAATTVDAIEGPAPQSSWRLWDNTHVTDQAQVIASALGSKQSFQIVNMDIRLIWRVGMDNRDAINSLYRTDDLPTTIQRIASQVLTQYFAHQQLDVLLNEQRAAMALTLNQQIQQRLNELDMGVELLSTQIESIHPPAGAANAYHGVQAAQITANAQIAHERGYAAVQGNDAHQKASKAIDASQATATEVQAKANNALTMYSAEHDAWAINPEAFINERRYQTMSKALSHAPLLIIDSQVAGQHAPMLDLRQFSPSAQ</sequence>
<keyword evidence="3" id="KW-0812">Transmembrane</keyword>
<comment type="subcellular location">
    <subcellularLocation>
        <location evidence="1">Membrane</location>
        <topology evidence="1">Single-pass membrane protein</topology>
    </subcellularLocation>
</comment>
<comment type="caution">
    <text evidence="5">The sequence shown here is derived from an EMBL/GenBank/DDBJ whole genome shotgun (WGS) entry which is preliminary data.</text>
</comment>